<keyword evidence="5 6" id="KW-0472">Membrane</keyword>
<evidence type="ECO:0000256" key="3">
    <source>
        <dbReference type="ARBA" id="ARBA00022692"/>
    </source>
</evidence>
<keyword evidence="3 6" id="KW-0812">Transmembrane</keyword>
<keyword evidence="4 6" id="KW-1133">Transmembrane helix</keyword>
<accession>A0A975BEJ4</accession>
<feature type="transmembrane region" description="Helical" evidence="6">
    <location>
        <begin position="147"/>
        <end position="167"/>
    </location>
</feature>
<evidence type="ECO:0000256" key="4">
    <source>
        <dbReference type="ARBA" id="ARBA00022989"/>
    </source>
</evidence>
<organism evidence="7 8">
    <name type="scientific">Desulfonema limicola</name>
    <dbReference type="NCBI Taxonomy" id="45656"/>
    <lineage>
        <taxon>Bacteria</taxon>
        <taxon>Pseudomonadati</taxon>
        <taxon>Thermodesulfobacteriota</taxon>
        <taxon>Desulfobacteria</taxon>
        <taxon>Desulfobacterales</taxon>
        <taxon>Desulfococcaceae</taxon>
        <taxon>Desulfonema</taxon>
    </lineage>
</organism>
<dbReference type="GO" id="GO:0022857">
    <property type="term" value="F:transmembrane transporter activity"/>
    <property type="evidence" value="ECO:0007669"/>
    <property type="project" value="InterPro"/>
</dbReference>
<evidence type="ECO:0000256" key="1">
    <source>
        <dbReference type="ARBA" id="ARBA00004651"/>
    </source>
</evidence>
<feature type="transmembrane region" description="Helical" evidence="6">
    <location>
        <begin position="68"/>
        <end position="87"/>
    </location>
</feature>
<sequence length="361" mass="39570">MKNLRVIKRQEPLGWSSCFVLTGAVALSLGISFLMLSFHDKPPLQGMIILFQGAFGSQWALEDCLIKAIPIYLCSLGVAVAFRLQIWNIGAEGQFALGAVGAAWAALNFPDLPWFVLIPFMMTASFVTGGTWGLIPALLKLKMKANEIIVTLMLNYIAIFYLDYLVYGDWKDPASFGFPMTKTFSPGAIVGKIGSTSLNWGLVLCVVTGILIWIFFRYTRIGFELRASGENIQAARYAGLPYDKLVILVMILSGALAGWAGFIEASATLNRLQPSIIAGYGYTAIVVAWLARLHPFYIGIASILLAGLRVGTENLQLELQVPAAFGGIMEGLILLTVLSGNFFIYYRIKIVKKLYNLEKGI</sequence>
<dbReference type="Proteomes" id="UP000663720">
    <property type="component" value="Chromosome"/>
</dbReference>
<dbReference type="Pfam" id="PF02653">
    <property type="entry name" value="BPD_transp_2"/>
    <property type="match status" value="1"/>
</dbReference>
<evidence type="ECO:0000256" key="2">
    <source>
        <dbReference type="ARBA" id="ARBA00022475"/>
    </source>
</evidence>
<dbReference type="PANTHER" id="PTHR47089">
    <property type="entry name" value="ABC TRANSPORTER, PERMEASE PROTEIN"/>
    <property type="match status" value="1"/>
</dbReference>
<comment type="subcellular location">
    <subcellularLocation>
        <location evidence="1">Cell membrane</location>
        <topology evidence="1">Multi-pass membrane protein</topology>
    </subcellularLocation>
</comment>
<dbReference type="EMBL" id="CP061799">
    <property type="protein sequence ID" value="QTA83986.1"/>
    <property type="molecule type" value="Genomic_DNA"/>
</dbReference>
<feature type="transmembrane region" description="Helical" evidence="6">
    <location>
        <begin position="324"/>
        <end position="346"/>
    </location>
</feature>
<evidence type="ECO:0000256" key="6">
    <source>
        <dbReference type="SAM" id="Phobius"/>
    </source>
</evidence>
<evidence type="ECO:0000256" key="5">
    <source>
        <dbReference type="ARBA" id="ARBA00023136"/>
    </source>
</evidence>
<keyword evidence="2" id="KW-1003">Cell membrane</keyword>
<evidence type="ECO:0000313" key="7">
    <source>
        <dbReference type="EMBL" id="QTA83986.1"/>
    </source>
</evidence>
<name>A0A975BEJ4_9BACT</name>
<evidence type="ECO:0000313" key="8">
    <source>
        <dbReference type="Proteomes" id="UP000663720"/>
    </source>
</evidence>
<feature type="transmembrane region" description="Helical" evidence="6">
    <location>
        <begin position="275"/>
        <end position="291"/>
    </location>
</feature>
<dbReference type="CDD" id="cd06580">
    <property type="entry name" value="TM_PBP1_transp_TpRbsC_like"/>
    <property type="match status" value="1"/>
</dbReference>
<reference evidence="7" key="1">
    <citation type="journal article" date="2021" name="Microb. Physiol.">
        <title>Proteogenomic Insights into the Physiology of Marine, Sulfate-Reducing, Filamentous Desulfonema limicola and Desulfonema magnum.</title>
        <authorList>
            <person name="Schnaars V."/>
            <person name="Wohlbrand L."/>
            <person name="Scheve S."/>
            <person name="Hinrichs C."/>
            <person name="Reinhardt R."/>
            <person name="Rabus R."/>
        </authorList>
    </citation>
    <scope>NUCLEOTIDE SEQUENCE</scope>
    <source>
        <strain evidence="7">5ac10</strain>
    </source>
</reference>
<proteinExistence type="predicted"/>
<feature type="transmembrane region" description="Helical" evidence="6">
    <location>
        <begin position="12"/>
        <end position="38"/>
    </location>
</feature>
<dbReference type="RefSeq" id="WP_246514835.1">
    <property type="nucleotide sequence ID" value="NZ_CP061799.1"/>
</dbReference>
<dbReference type="PANTHER" id="PTHR47089:SF1">
    <property type="entry name" value="GUANOSINE ABC TRANSPORTER PERMEASE PROTEIN NUPP"/>
    <property type="match status" value="1"/>
</dbReference>
<dbReference type="GO" id="GO:0005886">
    <property type="term" value="C:plasma membrane"/>
    <property type="evidence" value="ECO:0007669"/>
    <property type="project" value="UniProtKB-SubCell"/>
</dbReference>
<dbReference type="KEGG" id="dli:dnl_64150"/>
<protein>
    <submittedName>
        <fullName evidence="7">Branched-chain amino acid ABC transporter, permease protein</fullName>
    </submittedName>
</protein>
<feature type="transmembrane region" description="Helical" evidence="6">
    <location>
        <begin position="296"/>
        <end position="312"/>
    </location>
</feature>
<feature type="transmembrane region" description="Helical" evidence="6">
    <location>
        <begin position="114"/>
        <end position="135"/>
    </location>
</feature>
<dbReference type="AlphaFoldDB" id="A0A975BEJ4"/>
<keyword evidence="8" id="KW-1185">Reference proteome</keyword>
<gene>
    <name evidence="7" type="ORF">dnl_64150</name>
</gene>
<dbReference type="InterPro" id="IPR001851">
    <property type="entry name" value="ABC_transp_permease"/>
</dbReference>
<feature type="transmembrane region" description="Helical" evidence="6">
    <location>
        <begin position="198"/>
        <end position="216"/>
    </location>
</feature>
<feature type="transmembrane region" description="Helical" evidence="6">
    <location>
        <begin position="245"/>
        <end position="263"/>
    </location>
</feature>